<dbReference type="InterPro" id="IPR036249">
    <property type="entry name" value="Thioredoxin-like_sf"/>
</dbReference>
<comment type="caution">
    <text evidence="1">The sequence shown here is derived from an EMBL/GenBank/DDBJ whole genome shotgun (WGS) entry which is preliminary data.</text>
</comment>
<evidence type="ECO:0008006" key="3">
    <source>
        <dbReference type="Google" id="ProtNLM"/>
    </source>
</evidence>
<dbReference type="RefSeq" id="WP_123807898.1">
    <property type="nucleotide sequence ID" value="NZ_RKRK01000003.1"/>
</dbReference>
<sequence length="102" mass="11818">MEQIKDYDTLSKRIADGKFVLYVMAHGCTVCHADLPKVEALLERYDVDHAKIMINEIPEAAGQLSLYASPVVILFDRGREFHRQARIINFEELEYRMEQFVG</sequence>
<organism evidence="1 2">
    <name type="scientific">Abyssicoccus albus</name>
    <dbReference type="NCBI Taxonomy" id="1817405"/>
    <lineage>
        <taxon>Bacteria</taxon>
        <taxon>Bacillati</taxon>
        <taxon>Bacillota</taxon>
        <taxon>Bacilli</taxon>
        <taxon>Bacillales</taxon>
        <taxon>Abyssicoccaceae</taxon>
    </lineage>
</organism>
<gene>
    <name evidence="1" type="ORF">EDD62_1170</name>
</gene>
<dbReference type="Proteomes" id="UP000277108">
    <property type="component" value="Unassembled WGS sequence"/>
</dbReference>
<dbReference type="EMBL" id="RKRK01000003">
    <property type="protein sequence ID" value="RPF56531.1"/>
    <property type="molecule type" value="Genomic_DNA"/>
</dbReference>
<name>A0A3N5CGG2_9BACL</name>
<keyword evidence="2" id="KW-1185">Reference proteome</keyword>
<evidence type="ECO:0000313" key="2">
    <source>
        <dbReference type="Proteomes" id="UP000277108"/>
    </source>
</evidence>
<dbReference type="OrthoDB" id="411356at2"/>
<dbReference type="AlphaFoldDB" id="A0A3N5CGG2"/>
<dbReference type="Gene3D" id="3.40.30.10">
    <property type="entry name" value="Glutaredoxin"/>
    <property type="match status" value="1"/>
</dbReference>
<reference evidence="1 2" key="1">
    <citation type="submission" date="2018-11" db="EMBL/GenBank/DDBJ databases">
        <title>Genomic Encyclopedia of Type Strains, Phase IV (KMG-IV): sequencing the most valuable type-strain genomes for metagenomic binning, comparative biology and taxonomic classification.</title>
        <authorList>
            <person name="Goeker M."/>
        </authorList>
    </citation>
    <scope>NUCLEOTIDE SEQUENCE [LARGE SCALE GENOMIC DNA]</scope>
    <source>
        <strain evidence="1 2">DSM 29158</strain>
    </source>
</reference>
<evidence type="ECO:0000313" key="1">
    <source>
        <dbReference type="EMBL" id="RPF56531.1"/>
    </source>
</evidence>
<accession>A0A3N5CGG2</accession>
<protein>
    <recommendedName>
        <fullName evidence="3">Thioredoxin</fullName>
    </recommendedName>
</protein>
<dbReference type="SUPFAM" id="SSF52833">
    <property type="entry name" value="Thioredoxin-like"/>
    <property type="match status" value="1"/>
</dbReference>
<proteinExistence type="predicted"/>
<dbReference type="CDD" id="cd02947">
    <property type="entry name" value="TRX_family"/>
    <property type="match status" value="1"/>
</dbReference>